<proteinExistence type="predicted"/>
<name>A0AAV1LBS1_9NEOP</name>
<organism evidence="1 2">
    <name type="scientific">Parnassius mnemosyne</name>
    <name type="common">clouded apollo</name>
    <dbReference type="NCBI Taxonomy" id="213953"/>
    <lineage>
        <taxon>Eukaryota</taxon>
        <taxon>Metazoa</taxon>
        <taxon>Ecdysozoa</taxon>
        <taxon>Arthropoda</taxon>
        <taxon>Hexapoda</taxon>
        <taxon>Insecta</taxon>
        <taxon>Pterygota</taxon>
        <taxon>Neoptera</taxon>
        <taxon>Endopterygota</taxon>
        <taxon>Lepidoptera</taxon>
        <taxon>Glossata</taxon>
        <taxon>Ditrysia</taxon>
        <taxon>Papilionoidea</taxon>
        <taxon>Papilionidae</taxon>
        <taxon>Parnassiinae</taxon>
        <taxon>Parnassini</taxon>
        <taxon>Parnassius</taxon>
        <taxon>Driopa</taxon>
    </lineage>
</organism>
<evidence type="ECO:0000313" key="1">
    <source>
        <dbReference type="EMBL" id="CAK1592285.1"/>
    </source>
</evidence>
<reference evidence="1 2" key="1">
    <citation type="submission" date="2023-11" db="EMBL/GenBank/DDBJ databases">
        <authorList>
            <person name="Hedman E."/>
            <person name="Englund M."/>
            <person name="Stromberg M."/>
            <person name="Nyberg Akerstrom W."/>
            <person name="Nylinder S."/>
            <person name="Jareborg N."/>
            <person name="Kallberg Y."/>
            <person name="Kronander E."/>
        </authorList>
    </citation>
    <scope>NUCLEOTIDE SEQUENCE [LARGE SCALE GENOMIC DNA]</scope>
</reference>
<gene>
    <name evidence="1" type="ORF">PARMNEM_LOCUS12289</name>
</gene>
<dbReference type="EMBL" id="CAVLGL010000087">
    <property type="protein sequence ID" value="CAK1592285.1"/>
    <property type="molecule type" value="Genomic_DNA"/>
</dbReference>
<protein>
    <submittedName>
        <fullName evidence="1">Uncharacterized protein</fullName>
    </submittedName>
</protein>
<comment type="caution">
    <text evidence="1">The sequence shown here is derived from an EMBL/GenBank/DDBJ whole genome shotgun (WGS) entry which is preliminary data.</text>
</comment>
<keyword evidence="2" id="KW-1185">Reference proteome</keyword>
<dbReference type="AlphaFoldDB" id="A0AAV1LBS1"/>
<accession>A0AAV1LBS1</accession>
<sequence length="224" mass="25735">MPMTSLVEMMRKIKPYQVSEHDTDSEQECDDDLNQVFSNNDKSLEMANEEHLGLRLLKESMEVLESAFSDGDEELLINISSRVATLSDIENLKVQSQSLTDYVNGLKEILKTQLNLNEQLITDVKKMQIDLNPIKSTIINIVNELGSYKERVDSSFHEIKKVITYQRLKMALESRHLAFELFQTQLIQTIDKCNIHYLSESLISKMKLGDILSDVIPQLNKMLP</sequence>
<evidence type="ECO:0000313" key="2">
    <source>
        <dbReference type="Proteomes" id="UP001314205"/>
    </source>
</evidence>
<dbReference type="Proteomes" id="UP001314205">
    <property type="component" value="Unassembled WGS sequence"/>
</dbReference>